<keyword evidence="4" id="KW-1185">Reference proteome</keyword>
<feature type="domain" description="Peptidase M11 gametolysin" evidence="2">
    <location>
        <begin position="147"/>
        <end position="248"/>
    </location>
</feature>
<evidence type="ECO:0000313" key="3">
    <source>
        <dbReference type="EMBL" id="KAG2486381.1"/>
    </source>
</evidence>
<evidence type="ECO:0000256" key="1">
    <source>
        <dbReference type="SAM" id="MobiDB-lite"/>
    </source>
</evidence>
<protein>
    <recommendedName>
        <fullName evidence="2">Peptidase M11 gametolysin domain-containing protein</fullName>
    </recommendedName>
</protein>
<name>A0A835XQF3_9CHLO</name>
<evidence type="ECO:0000259" key="2">
    <source>
        <dbReference type="Pfam" id="PF05548"/>
    </source>
</evidence>
<reference evidence="3" key="1">
    <citation type="journal article" date="2020" name="bioRxiv">
        <title>Comparative genomics of Chlamydomonas.</title>
        <authorList>
            <person name="Craig R.J."/>
            <person name="Hasan A.R."/>
            <person name="Ness R.W."/>
            <person name="Keightley P.D."/>
        </authorList>
    </citation>
    <scope>NUCLEOTIDE SEQUENCE</scope>
    <source>
        <strain evidence="3">CCAP 11/70</strain>
    </source>
</reference>
<dbReference type="EMBL" id="JAEHOE010000113">
    <property type="protein sequence ID" value="KAG2486381.1"/>
    <property type="molecule type" value="Genomic_DNA"/>
</dbReference>
<accession>A0A835XQF3</accession>
<comment type="caution">
    <text evidence="3">The sequence shown here is derived from an EMBL/GenBank/DDBJ whole genome shotgun (WGS) entry which is preliminary data.</text>
</comment>
<dbReference type="Pfam" id="PF05548">
    <property type="entry name" value="Peptidase_M11"/>
    <property type="match status" value="2"/>
</dbReference>
<feature type="domain" description="Peptidase M11 gametolysin" evidence="2">
    <location>
        <begin position="45"/>
        <end position="144"/>
    </location>
</feature>
<gene>
    <name evidence="3" type="ORF">HYH03_014961</name>
</gene>
<sequence>MADSLLTRVRDRGPCCPPPRRQTANARPRASGVEVRVLISVVRTCCGCESGLPPSGDGLVEEVSFRFFGPAGYARQLRNCSYQQFNISATGSQVIEVPLDCSDAILTCDFPTIAARARGLAPGLLVDGALLSSFTHMMYVLPPDCFGEGCPSGPELFRLGWARVLANLSSSTLAEGGASRWFALRPTHVGPTGAVLRVQPDWMGAAYTKNVFLTLRARGGGDANLFDSFSWRLSVHEALASIDNSASAEGDPRIDLRRVMDTNQAFNMTEHRLVLRTRNLITVYGEPTPLLEVLVCRYRTAPSECTVPQPACLPLVGYTVTWDADHALDDIRSLTGGLSSPATSQPYATISSTPEAAVPTPAHAATIAAPAAVPATPIPAATLTATTVTSSTFPFASTAASAPLPGASETPTTQAAAAALAGTPEAAASPAPFTTTAPPTEAASQPAIPSTTEPASPVAKPPSPPPGCVDTASWCTAVGDKLFRGDCGDGDGIPDSACREAATGLLSVRLSNQSCALSLNVSASACPNAFYVRTVIRPNPVRPGSNGGGGFPAVSYYRFRLSQDPGVCVTLLPPAPRVLVGASLGAMTAGFQANTTYFPLGPRACAEGDDTQVFFLLTAPRSAATGIGTPGGDPWFSVRPKTWPLGALQVFGNPLFPTDRAAVTGSMARVHTASDMRYWPREAGLAFALPGFLNTSIDDVACGDPAGDPSTWRVRRSTDMCQELRGVTWATCPPAFAAVVQSMRVTYPRTWGDNTTCLEASSGMRNMRQWACDEGRGNQSFIFERIPDFVTPVPYYYLRLGSAPDRCILANNDTRYEDLVYPNTGSLLSNYSYHPVYERPCNATPMTQFLVGLHVANLDYFDAGLQQSIFASRQRIRQKSRDFDLMVLFQAASNGMYLNWQDVDEADTRYADRFDLRIANDLAFDDLGTCNRPDHSWCGGPGQELLDGLHCEDDGLADLACVDVWGTRMDFDWVTPQLALSSRMNCEEVQSSMDCNAERDAGPVTQPEPPWIRDCQDFAFWCHNPGDVLFKGDCFDSDGFTDFACREAATGQVHVRLSSNWCREEVNVDANKCPTAFWLRTVTGIRPNTNTTSPKCLVALTAGPNMAQADCLSFDLNQAFLLQPEGSQWGLAAGGGVVTYFRIRLSESRAAQSTCLTVLPPRTYSSGSFPGATGSNVPLYSIRPATRPLDALDVIQGLGSAGAWVQVARGALPGTAGAARQQFAIPALAGMGGCRPHPSWCDTAGGFTLIEGVDCDGDGLADAVCRRAADGSVHLQRSVDMCHQLQDPPEDACPSVLDFISLQPRYFVARPSTASGSPAPADVCLTASPTKRNVTAASFPGAVEALAYWPVDPLTCNYSPTNTRQIFSVTPWDVNAVAPVSVGTRYLRMQPIAAPAQASLSVMWSLQTGGAWAHLLESSSALSSMQLLMQGLGTLRCSRPDTNWCSAYGGLGLIENIDCGECKLKGREGAVIEPFRT</sequence>
<proteinExistence type="predicted"/>
<feature type="region of interest" description="Disordered" evidence="1">
    <location>
        <begin position="1"/>
        <end position="28"/>
    </location>
</feature>
<dbReference type="InterPro" id="IPR008752">
    <property type="entry name" value="Peptidase_M11"/>
</dbReference>
<feature type="compositionally biased region" description="Low complexity" evidence="1">
    <location>
        <begin position="402"/>
        <end position="447"/>
    </location>
</feature>
<feature type="region of interest" description="Disordered" evidence="1">
    <location>
        <begin position="402"/>
        <end position="465"/>
    </location>
</feature>
<dbReference type="Proteomes" id="UP000612055">
    <property type="component" value="Unassembled WGS sequence"/>
</dbReference>
<evidence type="ECO:0000313" key="4">
    <source>
        <dbReference type="Proteomes" id="UP000612055"/>
    </source>
</evidence>
<organism evidence="3 4">
    <name type="scientific">Edaphochlamys debaryana</name>
    <dbReference type="NCBI Taxonomy" id="47281"/>
    <lineage>
        <taxon>Eukaryota</taxon>
        <taxon>Viridiplantae</taxon>
        <taxon>Chlorophyta</taxon>
        <taxon>core chlorophytes</taxon>
        <taxon>Chlorophyceae</taxon>
        <taxon>CS clade</taxon>
        <taxon>Chlamydomonadales</taxon>
        <taxon>Chlamydomonadales incertae sedis</taxon>
        <taxon>Edaphochlamys</taxon>
    </lineage>
</organism>